<evidence type="ECO:0000313" key="3">
    <source>
        <dbReference type="Proteomes" id="UP001472677"/>
    </source>
</evidence>
<protein>
    <submittedName>
        <fullName evidence="2">Uncharacterized protein</fullName>
    </submittedName>
</protein>
<feature type="region of interest" description="Disordered" evidence="1">
    <location>
        <begin position="1"/>
        <end position="23"/>
    </location>
</feature>
<dbReference type="EMBL" id="JBBPBM010000034">
    <property type="protein sequence ID" value="KAK8532361.1"/>
    <property type="molecule type" value="Genomic_DNA"/>
</dbReference>
<sequence length="111" mass="12756">MDTDASPSASAPPPFQINNGKHTFTLDDVPSTRFTEILRDWWNSLCQPDQVAFLIRQSFPEEARKLTEHARTQDSKSNVKKEEIAIADRRGTFEEEERINTLSERQPIPEV</sequence>
<evidence type="ECO:0000313" key="2">
    <source>
        <dbReference type="EMBL" id="KAK8532361.1"/>
    </source>
</evidence>
<accession>A0ABR2DAC6</accession>
<name>A0ABR2DAC6_9ROSI</name>
<gene>
    <name evidence="2" type="ORF">V6N12_053804</name>
</gene>
<proteinExistence type="predicted"/>
<evidence type="ECO:0000256" key="1">
    <source>
        <dbReference type="SAM" id="MobiDB-lite"/>
    </source>
</evidence>
<organism evidence="2 3">
    <name type="scientific">Hibiscus sabdariffa</name>
    <name type="common">roselle</name>
    <dbReference type="NCBI Taxonomy" id="183260"/>
    <lineage>
        <taxon>Eukaryota</taxon>
        <taxon>Viridiplantae</taxon>
        <taxon>Streptophyta</taxon>
        <taxon>Embryophyta</taxon>
        <taxon>Tracheophyta</taxon>
        <taxon>Spermatophyta</taxon>
        <taxon>Magnoliopsida</taxon>
        <taxon>eudicotyledons</taxon>
        <taxon>Gunneridae</taxon>
        <taxon>Pentapetalae</taxon>
        <taxon>rosids</taxon>
        <taxon>malvids</taxon>
        <taxon>Malvales</taxon>
        <taxon>Malvaceae</taxon>
        <taxon>Malvoideae</taxon>
        <taxon>Hibiscus</taxon>
    </lineage>
</organism>
<keyword evidence="3" id="KW-1185">Reference proteome</keyword>
<comment type="caution">
    <text evidence="2">The sequence shown here is derived from an EMBL/GenBank/DDBJ whole genome shotgun (WGS) entry which is preliminary data.</text>
</comment>
<reference evidence="2 3" key="1">
    <citation type="journal article" date="2024" name="G3 (Bethesda)">
        <title>Genome assembly of Hibiscus sabdariffa L. provides insights into metabolisms of medicinal natural products.</title>
        <authorList>
            <person name="Kim T."/>
        </authorList>
    </citation>
    <scope>NUCLEOTIDE SEQUENCE [LARGE SCALE GENOMIC DNA]</scope>
    <source>
        <strain evidence="2">TK-2024</strain>
        <tissue evidence="2">Old leaves</tissue>
    </source>
</reference>
<dbReference type="Proteomes" id="UP001472677">
    <property type="component" value="Unassembled WGS sequence"/>
</dbReference>